<dbReference type="RefSeq" id="WP_012828829.1">
    <property type="nucleotide sequence ID" value="NC_013440.1"/>
</dbReference>
<protein>
    <submittedName>
        <fullName evidence="3">Pyrrolo-quinoline quinone</fullName>
    </submittedName>
</protein>
<dbReference type="EMBL" id="CP001804">
    <property type="protein sequence ID" value="ACY16230.1"/>
    <property type="molecule type" value="Genomic_DNA"/>
</dbReference>
<evidence type="ECO:0000259" key="2">
    <source>
        <dbReference type="Pfam" id="PF13360"/>
    </source>
</evidence>
<dbReference type="InterPro" id="IPR002372">
    <property type="entry name" value="PQQ_rpt_dom"/>
</dbReference>
<evidence type="ECO:0000256" key="1">
    <source>
        <dbReference type="SAM" id="SignalP"/>
    </source>
</evidence>
<accession>D0LY80</accession>
<dbReference type="Gene3D" id="2.130.10.10">
    <property type="entry name" value="YVTN repeat-like/Quinoprotein amine dehydrogenase"/>
    <property type="match status" value="1"/>
</dbReference>
<dbReference type="KEGG" id="hoh:Hoch_3730"/>
<dbReference type="PANTHER" id="PTHR34512:SF30">
    <property type="entry name" value="OUTER MEMBRANE PROTEIN ASSEMBLY FACTOR BAMB"/>
    <property type="match status" value="1"/>
</dbReference>
<keyword evidence="4" id="KW-1185">Reference proteome</keyword>
<dbReference type="Proteomes" id="UP000001880">
    <property type="component" value="Chromosome"/>
</dbReference>
<dbReference type="PANTHER" id="PTHR34512">
    <property type="entry name" value="CELL SURFACE PROTEIN"/>
    <property type="match status" value="1"/>
</dbReference>
<dbReference type="AlphaFoldDB" id="D0LY80"/>
<dbReference type="InterPro" id="IPR011047">
    <property type="entry name" value="Quinoprotein_ADH-like_sf"/>
</dbReference>
<dbReference type="SMART" id="SM00564">
    <property type="entry name" value="PQQ"/>
    <property type="match status" value="7"/>
</dbReference>
<reference evidence="3 4" key="1">
    <citation type="journal article" date="2010" name="Stand. Genomic Sci.">
        <title>Complete genome sequence of Haliangium ochraceum type strain (SMP-2).</title>
        <authorList>
            <consortium name="US DOE Joint Genome Institute (JGI-PGF)"/>
            <person name="Ivanova N."/>
            <person name="Daum C."/>
            <person name="Lang E."/>
            <person name="Abt B."/>
            <person name="Kopitz M."/>
            <person name="Saunders E."/>
            <person name="Lapidus A."/>
            <person name="Lucas S."/>
            <person name="Glavina Del Rio T."/>
            <person name="Nolan M."/>
            <person name="Tice H."/>
            <person name="Copeland A."/>
            <person name="Cheng J.F."/>
            <person name="Chen F."/>
            <person name="Bruce D."/>
            <person name="Goodwin L."/>
            <person name="Pitluck S."/>
            <person name="Mavromatis K."/>
            <person name="Pati A."/>
            <person name="Mikhailova N."/>
            <person name="Chen A."/>
            <person name="Palaniappan K."/>
            <person name="Land M."/>
            <person name="Hauser L."/>
            <person name="Chang Y.J."/>
            <person name="Jeffries C.D."/>
            <person name="Detter J.C."/>
            <person name="Brettin T."/>
            <person name="Rohde M."/>
            <person name="Goker M."/>
            <person name="Bristow J."/>
            <person name="Markowitz V."/>
            <person name="Eisen J.A."/>
            <person name="Hugenholtz P."/>
            <person name="Kyrpides N.C."/>
            <person name="Klenk H.P."/>
        </authorList>
    </citation>
    <scope>NUCLEOTIDE SEQUENCE [LARGE SCALE GENOMIC DNA]</scope>
    <source>
        <strain evidence="4">DSM 14365 / CIP 107738 / JCM 11303 / AJ 13395 / SMP-2</strain>
    </source>
</reference>
<evidence type="ECO:0000313" key="4">
    <source>
        <dbReference type="Proteomes" id="UP000001880"/>
    </source>
</evidence>
<dbReference type="SUPFAM" id="SSF50998">
    <property type="entry name" value="Quinoprotein alcohol dehydrogenase-like"/>
    <property type="match status" value="2"/>
</dbReference>
<name>D0LY80_HALO1</name>
<keyword evidence="1" id="KW-0732">Signal</keyword>
<evidence type="ECO:0000313" key="3">
    <source>
        <dbReference type="EMBL" id="ACY16230.1"/>
    </source>
</evidence>
<organism evidence="3 4">
    <name type="scientific">Haliangium ochraceum (strain DSM 14365 / JCM 11303 / SMP-2)</name>
    <dbReference type="NCBI Taxonomy" id="502025"/>
    <lineage>
        <taxon>Bacteria</taxon>
        <taxon>Pseudomonadati</taxon>
        <taxon>Myxococcota</taxon>
        <taxon>Polyangia</taxon>
        <taxon>Haliangiales</taxon>
        <taxon>Kofleriaceae</taxon>
        <taxon>Haliangium</taxon>
    </lineage>
</organism>
<dbReference type="OrthoDB" id="5485895at2"/>
<dbReference type="Pfam" id="PF13360">
    <property type="entry name" value="PQQ_2"/>
    <property type="match status" value="1"/>
</dbReference>
<dbReference type="InterPro" id="IPR018391">
    <property type="entry name" value="PQQ_b-propeller_rpt"/>
</dbReference>
<dbReference type="HOGENOM" id="CLU_027480_3_0_7"/>
<feature type="chain" id="PRO_5003011768" evidence="1">
    <location>
        <begin position="22"/>
        <end position="383"/>
    </location>
</feature>
<dbReference type="InterPro" id="IPR015943">
    <property type="entry name" value="WD40/YVTN_repeat-like_dom_sf"/>
</dbReference>
<dbReference type="eggNOG" id="COG1520">
    <property type="taxonomic scope" value="Bacteria"/>
</dbReference>
<proteinExistence type="predicted"/>
<sequence length="383" mass="40767">MKPPSERALYALPLLFALASAGCSPIPANSDAFVTARRGATGTPVLNHRWHVSVADRSGDANPQEFAEVAVFGERLYVGSARGALEARSTRDGALIWKREVGGINAAPTLDERGRLFVGTGDGVLLCLNAEDGEELWRYESQGTILHAPVLVDGQVIFSNEADLVFALDAEDGKFRWQYKSDTPEEFTLQGHSAVVADGDMLFTGFSNGNLVALRQSTGSVAWLTSLKGKASRFVDVDSTAVVSGDTVYVSSSAGGVYALDKGTGLVRWQYPIEGAIGVAVDGPRIFVTAADTGVHALDLSGNLLWRQGTRDGGDPAAPVVSGDYLLYTLGDAGMYVADKRSGEVFQYFQPGNGVSSTPLVLGNDLYVLSNRAVLYAMFLSRD</sequence>
<feature type="signal peptide" evidence="1">
    <location>
        <begin position="1"/>
        <end position="21"/>
    </location>
</feature>
<dbReference type="PROSITE" id="PS51257">
    <property type="entry name" value="PROKAR_LIPOPROTEIN"/>
    <property type="match status" value="1"/>
</dbReference>
<dbReference type="STRING" id="502025.Hoch_3730"/>
<feature type="domain" description="Pyrrolo-quinoline quinone repeat" evidence="2">
    <location>
        <begin position="107"/>
        <end position="300"/>
    </location>
</feature>
<gene>
    <name evidence="3" type="ordered locus">Hoch_3730</name>
</gene>